<proteinExistence type="predicted"/>
<evidence type="ECO:0000313" key="2">
    <source>
        <dbReference type="EMBL" id="AKY04267.1"/>
    </source>
</evidence>
<evidence type="ECO:0000256" key="1">
    <source>
        <dbReference type="SAM" id="MobiDB-lite"/>
    </source>
</evidence>
<protein>
    <submittedName>
        <fullName evidence="2">Uncharacterized protein</fullName>
    </submittedName>
</protein>
<accession>A0A0K1YAZ4</accession>
<feature type="region of interest" description="Disordered" evidence="1">
    <location>
        <begin position="45"/>
        <end position="75"/>
    </location>
</feature>
<name>A0A0K1YAZ4_9EURY</name>
<sequence>MTRLQISLVFSVIHYHSSLPRANIIGFIADHFEMHIYAIHRQTRAEKTPSQAHMSSVFDRLHTSQESGHRQRWNK</sequence>
<organism evidence="2">
    <name type="scientific">uncultured haloarchaeon</name>
    <dbReference type="NCBI Taxonomy" id="160804"/>
    <lineage>
        <taxon>Archaea</taxon>
        <taxon>Methanobacteriati</taxon>
        <taxon>Methanobacteriota</taxon>
        <taxon>Stenosarchaea group</taxon>
        <taxon>Halobacteria</taxon>
        <taxon>Halobacteriales</taxon>
        <taxon>Halobacteriaceae</taxon>
        <taxon>environmental samples</taxon>
    </lineage>
</organism>
<dbReference type="EMBL" id="KT322176">
    <property type="protein sequence ID" value="AKY04267.1"/>
    <property type="molecule type" value="Genomic_DNA"/>
</dbReference>
<reference evidence="2" key="1">
    <citation type="journal article" date="2015" name="BMC Genomics">
        <title>Diversity of the cell-wall associated genomic island of the archaeon Haloquadratum walsbyi.</title>
        <authorList>
            <person name="Martin-Cuadrado A.B."/>
            <person name="Pasic L."/>
            <person name="Rodriguez-Valera F."/>
        </authorList>
    </citation>
    <scope>NUCLEOTIDE SEQUENCE</scope>
</reference>
<dbReference type="AlphaFoldDB" id="A0A0K1YAZ4"/>
<feature type="compositionally biased region" description="Basic and acidic residues" evidence="1">
    <location>
        <begin position="59"/>
        <end position="69"/>
    </location>
</feature>